<reference evidence="1 2" key="1">
    <citation type="submission" date="2019-02" db="EMBL/GenBank/DDBJ databases">
        <title>Genome sequencing of the rare red list fungi Bondarzewia mesenterica.</title>
        <authorList>
            <person name="Buettner E."/>
            <person name="Kellner H."/>
        </authorList>
    </citation>
    <scope>NUCLEOTIDE SEQUENCE [LARGE SCALE GENOMIC DNA]</scope>
    <source>
        <strain evidence="1 2">DSM 108281</strain>
    </source>
</reference>
<proteinExistence type="predicted"/>
<dbReference type="OrthoDB" id="2586076at2759"/>
<gene>
    <name evidence="1" type="ORF">EW146_g8197</name>
</gene>
<accession>A0A4S4LI56</accession>
<dbReference type="Proteomes" id="UP000310158">
    <property type="component" value="Unassembled WGS sequence"/>
</dbReference>
<evidence type="ECO:0000313" key="2">
    <source>
        <dbReference type="Proteomes" id="UP000310158"/>
    </source>
</evidence>
<protein>
    <recommendedName>
        <fullName evidence="3">Arrestin-like N-terminal domain-containing protein</fullName>
    </recommendedName>
</protein>
<comment type="caution">
    <text evidence="1">The sequence shown here is derived from an EMBL/GenBank/DDBJ whole genome shotgun (WGS) entry which is preliminary data.</text>
</comment>
<dbReference type="EMBL" id="SGPL01000538">
    <property type="protein sequence ID" value="THH10988.1"/>
    <property type="molecule type" value="Genomic_DNA"/>
</dbReference>
<name>A0A4S4LI56_9AGAM</name>
<keyword evidence="2" id="KW-1185">Reference proteome</keyword>
<organism evidence="1 2">
    <name type="scientific">Bondarzewia mesenterica</name>
    <dbReference type="NCBI Taxonomy" id="1095465"/>
    <lineage>
        <taxon>Eukaryota</taxon>
        <taxon>Fungi</taxon>
        <taxon>Dikarya</taxon>
        <taxon>Basidiomycota</taxon>
        <taxon>Agaricomycotina</taxon>
        <taxon>Agaricomycetes</taxon>
        <taxon>Russulales</taxon>
        <taxon>Bondarzewiaceae</taxon>
        <taxon>Bondarzewia</taxon>
    </lineage>
</organism>
<sequence>MSHQPLRFEPDDLATDELEFVSSPPYSSSASESERVIQATPIASTSARTLTDDPQPSSCTHFFYKFNVLEINLGRKLWGLSMSAYGFNDIVNGTVQLLRECTHVVQLTATLQGKVNVTSVTRGMVEEVTSVVVVSDKVDIPGPRTPVGAYYLTDHLYTFSIPFPSYVKGGMSPLPPSYAVWTPGVSCDVSYVLKIDVFRKGMRRHEEKSIPLLYLPKSWPPRLPFPEGGLDSGTFDGGMITTIPLSPKFRGNTVRNNAVESPSFELSLPANAFVSSGFHLPLKLVINCPEAPALSRLLCQHIEVKLVKQTRLWVKNNRLTGGRETVLSSAVAVTSDASREGQVSCQYLLKAGESGKEQTWRVDGAIEISYIVRVSICPPCSSTGFLPSYSHNEVINIATEPWGGREREVRQVSASYPALGLSNSGGVSRLSQSIER</sequence>
<dbReference type="AlphaFoldDB" id="A0A4S4LI56"/>
<evidence type="ECO:0008006" key="3">
    <source>
        <dbReference type="Google" id="ProtNLM"/>
    </source>
</evidence>
<evidence type="ECO:0000313" key="1">
    <source>
        <dbReference type="EMBL" id="THH10988.1"/>
    </source>
</evidence>